<keyword evidence="6" id="KW-0804">Transcription</keyword>
<dbReference type="InterPro" id="IPR002481">
    <property type="entry name" value="FUR"/>
</dbReference>
<dbReference type="KEGG" id="tio:INP52_04040"/>
<dbReference type="AlphaFoldDB" id="A0A7S7M9U7"/>
<name>A0A7S7M9U7_9ACTN</name>
<dbReference type="PANTHER" id="PTHR33202">
    <property type="entry name" value="ZINC UPTAKE REGULATION PROTEIN"/>
    <property type="match status" value="1"/>
</dbReference>
<evidence type="ECO:0000256" key="3">
    <source>
        <dbReference type="ARBA" id="ARBA00022833"/>
    </source>
</evidence>
<organism evidence="9 10">
    <name type="scientific">Thermophilibacter immobilis</name>
    <dbReference type="NCBI Taxonomy" id="2779519"/>
    <lineage>
        <taxon>Bacteria</taxon>
        <taxon>Bacillati</taxon>
        <taxon>Actinomycetota</taxon>
        <taxon>Coriobacteriia</taxon>
        <taxon>Coriobacteriales</taxon>
        <taxon>Atopobiaceae</taxon>
        <taxon>Thermophilibacter</taxon>
    </lineage>
</organism>
<keyword evidence="2" id="KW-0678">Repressor</keyword>
<feature type="binding site" evidence="7">
    <location>
        <position position="84"/>
    </location>
    <ligand>
        <name>Zn(2+)</name>
        <dbReference type="ChEBI" id="CHEBI:29105"/>
    </ligand>
</feature>
<dbReference type="EMBL" id="CP063767">
    <property type="protein sequence ID" value="QOY61364.1"/>
    <property type="molecule type" value="Genomic_DNA"/>
</dbReference>
<keyword evidence="7" id="KW-0479">Metal-binding</keyword>
<evidence type="ECO:0000256" key="4">
    <source>
        <dbReference type="ARBA" id="ARBA00023015"/>
    </source>
</evidence>
<dbReference type="PANTHER" id="PTHR33202:SF7">
    <property type="entry name" value="FERRIC UPTAKE REGULATION PROTEIN"/>
    <property type="match status" value="1"/>
</dbReference>
<evidence type="ECO:0000256" key="5">
    <source>
        <dbReference type="ARBA" id="ARBA00023125"/>
    </source>
</evidence>
<dbReference type="GO" id="GO:0008270">
    <property type="term" value="F:zinc ion binding"/>
    <property type="evidence" value="ECO:0007669"/>
    <property type="project" value="TreeGrafter"/>
</dbReference>
<evidence type="ECO:0000313" key="9">
    <source>
        <dbReference type="EMBL" id="QOY61364.1"/>
    </source>
</evidence>
<comment type="cofactor">
    <cofactor evidence="7">
        <name>Zn(2+)</name>
        <dbReference type="ChEBI" id="CHEBI:29105"/>
    </cofactor>
    <text evidence="7">Binds 1 zinc ion per subunit.</text>
</comment>
<feature type="binding site" evidence="7">
    <location>
        <position position="124"/>
    </location>
    <ligand>
        <name>Zn(2+)</name>
        <dbReference type="ChEBI" id="CHEBI:29105"/>
    </ligand>
</feature>
<dbReference type="InterPro" id="IPR043135">
    <property type="entry name" value="Fur_C"/>
</dbReference>
<dbReference type="InterPro" id="IPR036388">
    <property type="entry name" value="WH-like_DNA-bd_sf"/>
</dbReference>
<evidence type="ECO:0000256" key="8">
    <source>
        <dbReference type="PIRSR" id="PIRSR602481-2"/>
    </source>
</evidence>
<accession>A0A7S7M9U7</accession>
<evidence type="ECO:0000256" key="2">
    <source>
        <dbReference type="ARBA" id="ARBA00022491"/>
    </source>
</evidence>
<keyword evidence="10" id="KW-1185">Reference proteome</keyword>
<keyword evidence="4" id="KW-0805">Transcription regulation</keyword>
<comment type="similarity">
    <text evidence="1">Belongs to the Fur family.</text>
</comment>
<keyword evidence="5" id="KW-0238">DNA-binding</keyword>
<evidence type="ECO:0000256" key="7">
    <source>
        <dbReference type="PIRSR" id="PIRSR602481-1"/>
    </source>
</evidence>
<dbReference type="Proteomes" id="UP000593735">
    <property type="component" value="Chromosome"/>
</dbReference>
<sequence>MQQRRNTHQRQLVLEAVQGRCDHPTADDIYLEVRARDQRISRATVYRNLHLLAEDGQITSVRVPGGERFDRRRDDHTHVVCRVCGAVADAPLPYLDELDEDAARATGYEVTSHEILFEGICPTCQKSLRDQASDEGHEARGA</sequence>
<dbReference type="Gene3D" id="3.30.1490.190">
    <property type="match status" value="1"/>
</dbReference>
<keyword evidence="8" id="KW-0408">Iron</keyword>
<dbReference type="GO" id="GO:0045892">
    <property type="term" value="P:negative regulation of DNA-templated transcription"/>
    <property type="evidence" value="ECO:0007669"/>
    <property type="project" value="TreeGrafter"/>
</dbReference>
<feature type="binding site" evidence="7">
    <location>
        <position position="81"/>
    </location>
    <ligand>
        <name>Zn(2+)</name>
        <dbReference type="ChEBI" id="CHEBI:29105"/>
    </ligand>
</feature>
<dbReference type="SUPFAM" id="SSF46785">
    <property type="entry name" value="Winged helix' DNA-binding domain"/>
    <property type="match status" value="1"/>
</dbReference>
<dbReference type="RefSeq" id="WP_194372623.1">
    <property type="nucleotide sequence ID" value="NZ_CP063767.1"/>
</dbReference>
<proteinExistence type="inferred from homology"/>
<comment type="cofactor">
    <cofactor evidence="8">
        <name>Mn(2+)</name>
        <dbReference type="ChEBI" id="CHEBI:29035"/>
    </cofactor>
    <cofactor evidence="8">
        <name>Fe(2+)</name>
        <dbReference type="ChEBI" id="CHEBI:29033"/>
    </cofactor>
    <text evidence="8">Binds 1 Mn(2+) or Fe(2+) ion per subunit.</text>
</comment>
<dbReference type="GO" id="GO:1900376">
    <property type="term" value="P:regulation of secondary metabolite biosynthetic process"/>
    <property type="evidence" value="ECO:0007669"/>
    <property type="project" value="TreeGrafter"/>
</dbReference>
<dbReference type="CDD" id="cd07153">
    <property type="entry name" value="Fur_like"/>
    <property type="match status" value="1"/>
</dbReference>
<keyword evidence="3 7" id="KW-0862">Zinc</keyword>
<protein>
    <submittedName>
        <fullName evidence="9">Transcriptional repressor</fullName>
    </submittedName>
</protein>
<evidence type="ECO:0000256" key="6">
    <source>
        <dbReference type="ARBA" id="ARBA00023163"/>
    </source>
</evidence>
<dbReference type="GO" id="GO:0003700">
    <property type="term" value="F:DNA-binding transcription factor activity"/>
    <property type="evidence" value="ECO:0007669"/>
    <property type="project" value="InterPro"/>
</dbReference>
<reference evidence="9 10" key="1">
    <citation type="submission" date="2020-10" db="EMBL/GenBank/DDBJ databases">
        <title>Olsenella immobilis sp.nov., isolated from the mud in a fermentation cellar used for the production of Chinese strong-flavoured liquor.</title>
        <authorList>
            <person name="Lu L."/>
        </authorList>
    </citation>
    <scope>NUCLEOTIDE SEQUENCE [LARGE SCALE GENOMIC DNA]</scope>
    <source>
        <strain evidence="9 10">LZLJ-2</strain>
    </source>
</reference>
<dbReference type="InterPro" id="IPR036390">
    <property type="entry name" value="WH_DNA-bd_sf"/>
</dbReference>
<feature type="binding site" evidence="8">
    <location>
        <position position="113"/>
    </location>
    <ligand>
        <name>Fe cation</name>
        <dbReference type="ChEBI" id="CHEBI:24875"/>
    </ligand>
</feature>
<dbReference type="Pfam" id="PF01475">
    <property type="entry name" value="FUR"/>
    <property type="match status" value="1"/>
</dbReference>
<dbReference type="Gene3D" id="1.10.10.10">
    <property type="entry name" value="Winged helix-like DNA-binding domain superfamily/Winged helix DNA-binding domain"/>
    <property type="match status" value="1"/>
</dbReference>
<evidence type="ECO:0000256" key="1">
    <source>
        <dbReference type="ARBA" id="ARBA00007957"/>
    </source>
</evidence>
<evidence type="ECO:0000313" key="10">
    <source>
        <dbReference type="Proteomes" id="UP000593735"/>
    </source>
</evidence>
<feature type="binding site" evidence="7">
    <location>
        <position position="121"/>
    </location>
    <ligand>
        <name>Zn(2+)</name>
        <dbReference type="ChEBI" id="CHEBI:29105"/>
    </ligand>
</feature>
<gene>
    <name evidence="9" type="ORF">INP52_04040</name>
</gene>
<dbReference type="GO" id="GO:0000976">
    <property type="term" value="F:transcription cis-regulatory region binding"/>
    <property type="evidence" value="ECO:0007669"/>
    <property type="project" value="TreeGrafter"/>
</dbReference>